<dbReference type="PANTHER" id="PTHR47910">
    <property type="entry name" value="RIBULOSE BISPHOSPHATE CARBOXYLASE LARGE CHAIN, CATALYTIC DOMAIN-CONTAINING PROTEIN"/>
    <property type="match status" value="1"/>
</dbReference>
<dbReference type="InterPro" id="IPR012340">
    <property type="entry name" value="NA-bd_OB-fold"/>
</dbReference>
<organism evidence="3 4">
    <name type="scientific">Solanum commersonii</name>
    <name type="common">Commerson's wild potato</name>
    <name type="synonym">Commerson's nightshade</name>
    <dbReference type="NCBI Taxonomy" id="4109"/>
    <lineage>
        <taxon>Eukaryota</taxon>
        <taxon>Viridiplantae</taxon>
        <taxon>Streptophyta</taxon>
        <taxon>Embryophyta</taxon>
        <taxon>Tracheophyta</taxon>
        <taxon>Spermatophyta</taxon>
        <taxon>Magnoliopsida</taxon>
        <taxon>eudicotyledons</taxon>
        <taxon>Gunneridae</taxon>
        <taxon>Pentapetalae</taxon>
        <taxon>asterids</taxon>
        <taxon>lamiids</taxon>
        <taxon>Solanales</taxon>
        <taxon>Solanaceae</taxon>
        <taxon>Solanoideae</taxon>
        <taxon>Solaneae</taxon>
        <taxon>Solanum</taxon>
    </lineage>
</organism>
<dbReference type="Proteomes" id="UP000824120">
    <property type="component" value="Chromosome 2"/>
</dbReference>
<feature type="domain" description="Replication factor A C-terminal" evidence="2">
    <location>
        <begin position="453"/>
        <end position="560"/>
    </location>
</feature>
<dbReference type="SUPFAM" id="SSF50249">
    <property type="entry name" value="Nucleic acid-binding proteins"/>
    <property type="match status" value="1"/>
</dbReference>
<evidence type="ECO:0000256" key="1">
    <source>
        <dbReference type="SAM" id="MobiDB-lite"/>
    </source>
</evidence>
<dbReference type="InterPro" id="IPR013955">
    <property type="entry name" value="Rep_factor-A_C"/>
</dbReference>
<dbReference type="PANTHER" id="PTHR47910:SF2">
    <property type="entry name" value="RIBULOSE BISPHOSPHATE CARBOXYLASE LARGE CHAIN, CATALYTIC DOMAIN-CONTAINING PROTEIN"/>
    <property type="match status" value="1"/>
</dbReference>
<protein>
    <recommendedName>
        <fullName evidence="2">Replication factor A C-terminal domain-containing protein</fullName>
    </recommendedName>
</protein>
<feature type="compositionally biased region" description="Pro residues" evidence="1">
    <location>
        <begin position="615"/>
        <end position="624"/>
    </location>
</feature>
<accession>A0A9J6AQ36</accession>
<feature type="region of interest" description="Disordered" evidence="1">
    <location>
        <begin position="577"/>
        <end position="624"/>
    </location>
</feature>
<evidence type="ECO:0000313" key="3">
    <source>
        <dbReference type="EMBL" id="KAG5626725.1"/>
    </source>
</evidence>
<keyword evidence="4" id="KW-1185">Reference proteome</keyword>
<reference evidence="3 4" key="1">
    <citation type="submission" date="2020-09" db="EMBL/GenBank/DDBJ databases">
        <title>De no assembly of potato wild relative species, Solanum commersonii.</title>
        <authorList>
            <person name="Cho K."/>
        </authorList>
    </citation>
    <scope>NUCLEOTIDE SEQUENCE [LARGE SCALE GENOMIC DNA]</scope>
    <source>
        <strain evidence="3">LZ3.2</strain>
        <tissue evidence="3">Leaf</tissue>
    </source>
</reference>
<feature type="compositionally biased region" description="Basic and acidic residues" evidence="1">
    <location>
        <begin position="581"/>
        <end position="593"/>
    </location>
</feature>
<gene>
    <name evidence="3" type="ORF">H5410_011943</name>
</gene>
<dbReference type="Pfam" id="PF08646">
    <property type="entry name" value="Rep_fac-A_C"/>
    <property type="match status" value="1"/>
</dbReference>
<dbReference type="EMBL" id="JACXVP010000002">
    <property type="protein sequence ID" value="KAG5626725.1"/>
    <property type="molecule type" value="Genomic_DNA"/>
</dbReference>
<dbReference type="Gene3D" id="2.40.50.140">
    <property type="entry name" value="Nucleic acid-binding proteins"/>
    <property type="match status" value="2"/>
</dbReference>
<name>A0A9J6AQ36_SOLCO</name>
<proteinExistence type="predicted"/>
<evidence type="ECO:0000259" key="2">
    <source>
        <dbReference type="Pfam" id="PF08646"/>
    </source>
</evidence>
<dbReference type="AlphaFoldDB" id="A0A9J6AQ36"/>
<sequence>MSPQRKQLLLSQLREKRAESKRQKNLRQSNNTAALTISTFSLSPEQASQNTNVPSNSPTGEHIVSLLSTSELEFKSRLSLYDQETAKYRAADVSIIQKMVEDLTTEDDDVVQVNGKAFAVDGHLQEKQLSTPTAPSFHSIHMQLEIEVLYQRMYLAISANCCNNDIVHTTSINWHLITNVDAEVAILQQECQIKAVMYSDEIEQYAATLQLLNTYLISTAKVKVSPTSYGKPIHKFHWILDKETVIEQIKASHEVEKPLPPPTKLNITSFDRIPHLMVDSAAEIGTSIVLAGTRLKYTCLLLQKTCDISIWTIYADILAIVLRCGPQKNAGRSHHRCREMTLCDNQKNQFLFTLCEDFGEIEGHEISSKLATEADLPDYHCRLGTIPQYVAKENKTMLLGSPSATTSTSSSITPMIVTPAGQQIISIAEISSAPSMGVFYVEAEMAILDDFQDFCVLECSGCKQKKRTKDRKEFYCPKCNRKTSLVPRCSFQIDLIDNTATTTTSISADLGEKLLSMTAEDIFDVTCTKRQSLSLTHVHEMLSNKEFEIQLRKSSWGSSNTTNASLSILSYMEKQLAPESTTDRTPKKIKPLETSEVEVMATTTTAGPSNAPAKFEPPTPTKKV</sequence>
<comment type="caution">
    <text evidence="3">The sequence shown here is derived from an EMBL/GenBank/DDBJ whole genome shotgun (WGS) entry which is preliminary data.</text>
</comment>
<evidence type="ECO:0000313" key="4">
    <source>
        <dbReference type="Proteomes" id="UP000824120"/>
    </source>
</evidence>